<proteinExistence type="predicted"/>
<gene>
    <name evidence="4" type="ORF">ACFQ5J_13015</name>
</gene>
<evidence type="ECO:0000256" key="1">
    <source>
        <dbReference type="ARBA" id="ARBA00022729"/>
    </source>
</evidence>
<feature type="domain" description="Solute-binding protein family 3/N-terminal" evidence="3">
    <location>
        <begin position="33"/>
        <end position="271"/>
    </location>
</feature>
<dbReference type="Gene3D" id="3.40.190.10">
    <property type="entry name" value="Periplasmic binding protein-like II"/>
    <property type="match status" value="2"/>
</dbReference>
<evidence type="ECO:0000313" key="5">
    <source>
        <dbReference type="Proteomes" id="UP001597252"/>
    </source>
</evidence>
<evidence type="ECO:0000259" key="3">
    <source>
        <dbReference type="SMART" id="SM00062"/>
    </source>
</evidence>
<dbReference type="RefSeq" id="WP_125749838.1">
    <property type="nucleotide sequence ID" value="NZ_JBHTON010000053.1"/>
</dbReference>
<reference evidence="5" key="1">
    <citation type="journal article" date="2019" name="Int. J. Syst. Evol. Microbiol.">
        <title>The Global Catalogue of Microorganisms (GCM) 10K type strain sequencing project: providing services to taxonomists for standard genome sequencing and annotation.</title>
        <authorList>
            <consortium name="The Broad Institute Genomics Platform"/>
            <consortium name="The Broad Institute Genome Sequencing Center for Infectious Disease"/>
            <person name="Wu L."/>
            <person name="Ma J."/>
        </authorList>
    </citation>
    <scope>NUCLEOTIDE SEQUENCE [LARGE SCALE GENOMIC DNA]</scope>
    <source>
        <strain evidence="5">CCM 8903</strain>
    </source>
</reference>
<keyword evidence="1 2" id="KW-0732">Signal</keyword>
<accession>A0ABW4E9U2</accession>
<protein>
    <submittedName>
        <fullName evidence="4">Transporter substrate-binding domain-containing protein</fullName>
    </submittedName>
</protein>
<dbReference type="Proteomes" id="UP001597252">
    <property type="component" value="Unassembled WGS sequence"/>
</dbReference>
<organism evidence="4 5">
    <name type="scientific">Lacticaseibacillus baoqingensis</name>
    <dbReference type="NCBI Taxonomy" id="2486013"/>
    <lineage>
        <taxon>Bacteria</taxon>
        <taxon>Bacillati</taxon>
        <taxon>Bacillota</taxon>
        <taxon>Bacilli</taxon>
        <taxon>Lactobacillales</taxon>
        <taxon>Lactobacillaceae</taxon>
        <taxon>Lacticaseibacillus</taxon>
    </lineage>
</organism>
<keyword evidence="5" id="KW-1185">Reference proteome</keyword>
<dbReference type="EMBL" id="JBHTON010000053">
    <property type="protein sequence ID" value="MFD1486147.1"/>
    <property type="molecule type" value="Genomic_DNA"/>
</dbReference>
<evidence type="ECO:0000313" key="4">
    <source>
        <dbReference type="EMBL" id="MFD1486147.1"/>
    </source>
</evidence>
<dbReference type="PANTHER" id="PTHR35936">
    <property type="entry name" value="MEMBRANE-BOUND LYTIC MUREIN TRANSGLYCOSYLASE F"/>
    <property type="match status" value="1"/>
</dbReference>
<feature type="signal peptide" evidence="2">
    <location>
        <begin position="1"/>
        <end position="27"/>
    </location>
</feature>
<dbReference type="SMART" id="SM00062">
    <property type="entry name" value="PBPb"/>
    <property type="match status" value="1"/>
</dbReference>
<name>A0ABW4E9U2_9LACO</name>
<dbReference type="InterPro" id="IPR001638">
    <property type="entry name" value="Solute-binding_3/MltF_N"/>
</dbReference>
<sequence length="275" mass="29773">MKKTILSLALLASAVFVGTLTQGHAVAAAKAKTVQIVSSPASKPYAYTNSKGKLVGYDIDVAKAIDKAEPAIKLHWNSTEFQSMFSGVDAGRYSVVANDIVKNPAREKKYLFSDKSYLTTKYSIVYNKSKQGGKIDTLADLAGKKVTTFSNGSAVQLLLEAYNKKHPDKKIKLSHLDSDASDLLTSVENGQADATVVVNVTGQAYIKEHGSKLTTTDLPEKEQGGQDSLAYFLFGNDADGKFAKQYFDQGLDKIIKNGTLAKISKQHFGKDYTGQ</sequence>
<dbReference type="PANTHER" id="PTHR35936:SF18">
    <property type="entry name" value="L-CYSTINE-BINDING PROTEIN TCYJ"/>
    <property type="match status" value="1"/>
</dbReference>
<evidence type="ECO:0000256" key="2">
    <source>
        <dbReference type="SAM" id="SignalP"/>
    </source>
</evidence>
<dbReference type="SUPFAM" id="SSF53850">
    <property type="entry name" value="Periplasmic binding protein-like II"/>
    <property type="match status" value="1"/>
</dbReference>
<dbReference type="Pfam" id="PF00497">
    <property type="entry name" value="SBP_bac_3"/>
    <property type="match status" value="1"/>
</dbReference>
<feature type="chain" id="PRO_5046597433" evidence="2">
    <location>
        <begin position="28"/>
        <end position="275"/>
    </location>
</feature>
<comment type="caution">
    <text evidence="4">The sequence shown here is derived from an EMBL/GenBank/DDBJ whole genome shotgun (WGS) entry which is preliminary data.</text>
</comment>